<dbReference type="AlphaFoldDB" id="A0A8D8YZF6"/>
<feature type="transmembrane region" description="Helical" evidence="1">
    <location>
        <begin position="157"/>
        <end position="175"/>
    </location>
</feature>
<organism evidence="2">
    <name type="scientific">Cacopsylla melanoneura</name>
    <dbReference type="NCBI Taxonomy" id="428564"/>
    <lineage>
        <taxon>Eukaryota</taxon>
        <taxon>Metazoa</taxon>
        <taxon>Ecdysozoa</taxon>
        <taxon>Arthropoda</taxon>
        <taxon>Hexapoda</taxon>
        <taxon>Insecta</taxon>
        <taxon>Pterygota</taxon>
        <taxon>Neoptera</taxon>
        <taxon>Paraneoptera</taxon>
        <taxon>Hemiptera</taxon>
        <taxon>Sternorrhyncha</taxon>
        <taxon>Psylloidea</taxon>
        <taxon>Psyllidae</taxon>
        <taxon>Psyllinae</taxon>
        <taxon>Cacopsylla</taxon>
    </lineage>
</organism>
<name>A0A8D8YZF6_9HEMI</name>
<dbReference type="EMBL" id="HBUF01402149">
    <property type="protein sequence ID" value="CAG6737176.1"/>
    <property type="molecule type" value="Transcribed_RNA"/>
</dbReference>
<proteinExistence type="predicted"/>
<keyword evidence="1" id="KW-0812">Transmembrane</keyword>
<keyword evidence="1" id="KW-0472">Membrane</keyword>
<feature type="transmembrane region" description="Helical" evidence="1">
    <location>
        <begin position="97"/>
        <end position="116"/>
    </location>
</feature>
<evidence type="ECO:0000256" key="1">
    <source>
        <dbReference type="SAM" id="Phobius"/>
    </source>
</evidence>
<accession>A0A8D8YZF6</accession>
<feature type="transmembrane region" description="Helical" evidence="1">
    <location>
        <begin position="20"/>
        <end position="41"/>
    </location>
</feature>
<feature type="transmembrane region" description="Helical" evidence="1">
    <location>
        <begin position="70"/>
        <end position="90"/>
    </location>
</feature>
<protein>
    <submittedName>
        <fullName evidence="2">Uncharacterized protein</fullName>
    </submittedName>
</protein>
<keyword evidence="1" id="KW-1133">Transmembrane helix</keyword>
<evidence type="ECO:0000313" key="2">
    <source>
        <dbReference type="EMBL" id="CAG6737176.1"/>
    </source>
</evidence>
<sequence length="176" mass="19697">MGFFSKNQSLRIKRCLITAFLFSFFRIFFVSLLIILCSSHFTKSSGSSIHLCMKYCFFALNLSQSSLYQWLPMAFSCSFCTIFVVFLSIIKYSFASVSLFGSSSSFLLASLFLANAASTTLLVQGTNLVLFLFKTVSFLISSCSFQYCLITFMCSKNSLVLFIVGSACISLRSLWS</sequence>
<feature type="transmembrane region" description="Helical" evidence="1">
    <location>
        <begin position="128"/>
        <end position="150"/>
    </location>
</feature>
<reference evidence="2" key="1">
    <citation type="submission" date="2021-05" db="EMBL/GenBank/DDBJ databases">
        <authorList>
            <person name="Alioto T."/>
            <person name="Alioto T."/>
            <person name="Gomez Garrido J."/>
        </authorList>
    </citation>
    <scope>NUCLEOTIDE SEQUENCE</scope>
</reference>